<protein>
    <submittedName>
        <fullName evidence="1">Uncharacterized protein</fullName>
    </submittedName>
</protein>
<dbReference type="AlphaFoldDB" id="A0A1X1EMI2"/>
<dbReference type="RefSeq" id="WP_084879845.1">
    <property type="nucleotide sequence ID" value="NZ_JAGGMY010000007.1"/>
</dbReference>
<dbReference type="OrthoDB" id="6538363at2"/>
<sequence length="111" mass="12836">MKTWLISFQTEWRSACSEEHLLIRSADAQMTEAGCTHMGRTWWKAEPCESEGCYWRFGGNDVWLKAIVLLSDAQAQTLTGLRFLDEWTVTGTPDAPVVRERNGNHWQDFRD</sequence>
<accession>A0A1X1EMI2</accession>
<reference evidence="1 2" key="1">
    <citation type="journal article" date="2017" name="Antonie Van Leeuwenhoek">
        <title>Phylogenomic resolution of the bacterial genus Pantoea and its relationship with Erwinia and Tatumella.</title>
        <authorList>
            <person name="Palmer M."/>
            <person name="Steenkamp E.T."/>
            <person name="Coetzee M.P."/>
            <person name="Chan W.Y."/>
            <person name="van Zyl E."/>
            <person name="De Maayer P."/>
            <person name="Coutinho T.A."/>
            <person name="Blom J."/>
            <person name="Smits T.H."/>
            <person name="Duffy B."/>
            <person name="Venter S.N."/>
        </authorList>
    </citation>
    <scope>NUCLEOTIDE SEQUENCE [LARGE SCALE GENOMIC DNA]</scope>
    <source>
        <strain evidence="1 2">LMG 2657</strain>
    </source>
</reference>
<name>A0A1X1EMI2_PANCY</name>
<dbReference type="EMBL" id="MLJI01000002">
    <property type="protein sequence ID" value="ORM90121.1"/>
    <property type="molecule type" value="Genomic_DNA"/>
</dbReference>
<organism evidence="1 2">
    <name type="scientific">Pantoea cypripedii</name>
    <name type="common">Pectobacterium cypripedii</name>
    <name type="synonym">Erwinia cypripedii</name>
    <dbReference type="NCBI Taxonomy" id="55209"/>
    <lineage>
        <taxon>Bacteria</taxon>
        <taxon>Pseudomonadati</taxon>
        <taxon>Pseudomonadota</taxon>
        <taxon>Gammaproteobacteria</taxon>
        <taxon>Enterobacterales</taxon>
        <taxon>Erwiniaceae</taxon>
        <taxon>Pantoea</taxon>
    </lineage>
</organism>
<evidence type="ECO:0000313" key="2">
    <source>
        <dbReference type="Proteomes" id="UP000193749"/>
    </source>
</evidence>
<keyword evidence="2" id="KW-1185">Reference proteome</keyword>
<dbReference type="STRING" id="55209.HA50_26520"/>
<comment type="caution">
    <text evidence="1">The sequence shown here is derived from an EMBL/GenBank/DDBJ whole genome shotgun (WGS) entry which is preliminary data.</text>
</comment>
<gene>
    <name evidence="1" type="ORF">HA50_26520</name>
</gene>
<proteinExistence type="predicted"/>
<dbReference type="Proteomes" id="UP000193749">
    <property type="component" value="Unassembled WGS sequence"/>
</dbReference>
<evidence type="ECO:0000313" key="1">
    <source>
        <dbReference type="EMBL" id="ORM90121.1"/>
    </source>
</evidence>